<name>A0A1F5SG19_9BACT</name>
<proteinExistence type="predicted"/>
<evidence type="ECO:0000256" key="3">
    <source>
        <dbReference type="ARBA" id="ARBA00022833"/>
    </source>
</evidence>
<dbReference type="STRING" id="1797994.A2227_00475"/>
<dbReference type="AlphaFoldDB" id="A0A1F5SG19"/>
<dbReference type="SUPFAM" id="SSF109635">
    <property type="entry name" value="DnaK suppressor protein DksA, alpha-hairpin domain"/>
    <property type="match status" value="1"/>
</dbReference>
<feature type="zinc finger region" description="dksA C4-type" evidence="4">
    <location>
        <begin position="91"/>
        <end position="115"/>
    </location>
</feature>
<keyword evidence="1" id="KW-0479">Metal-binding</keyword>
<dbReference type="Pfam" id="PF01258">
    <property type="entry name" value="zf-dskA_traR"/>
    <property type="match status" value="1"/>
</dbReference>
<sequence length="122" mass="13889">MTTEDNKLDSESLEKIKKELTEKREQILKDLEEVSTGNRVKFPDYGDKLDENAQEIDEYTTNLATDKVLEESLRDIENALDRIEKGVYGVCKYCHQPIGKKRLLARPVASACVPCKTKLQNG</sequence>
<protein>
    <recommendedName>
        <fullName evidence="5">Zinc finger DksA/TraR C4-type domain-containing protein</fullName>
    </recommendedName>
</protein>
<evidence type="ECO:0000259" key="5">
    <source>
        <dbReference type="Pfam" id="PF01258"/>
    </source>
</evidence>
<dbReference type="GO" id="GO:0008270">
    <property type="term" value="F:zinc ion binding"/>
    <property type="evidence" value="ECO:0007669"/>
    <property type="project" value="UniProtKB-KW"/>
</dbReference>
<accession>A0A1F5SG19</accession>
<dbReference type="InterPro" id="IPR037187">
    <property type="entry name" value="DnaK_N"/>
</dbReference>
<evidence type="ECO:0000256" key="4">
    <source>
        <dbReference type="PROSITE-ProRule" id="PRU00510"/>
    </source>
</evidence>
<evidence type="ECO:0000313" key="7">
    <source>
        <dbReference type="Proteomes" id="UP000178367"/>
    </source>
</evidence>
<keyword evidence="2" id="KW-0863">Zinc-finger</keyword>
<dbReference type="Gene3D" id="1.20.120.910">
    <property type="entry name" value="DksA, coiled-coil domain"/>
    <property type="match status" value="1"/>
</dbReference>
<evidence type="ECO:0000313" key="6">
    <source>
        <dbReference type="EMBL" id="OGF25668.1"/>
    </source>
</evidence>
<dbReference type="PANTHER" id="PTHR33823">
    <property type="entry name" value="RNA POLYMERASE-BINDING TRANSCRIPTION FACTOR DKSA-RELATED"/>
    <property type="match status" value="1"/>
</dbReference>
<feature type="domain" description="Zinc finger DksA/TraR C4-type" evidence="5">
    <location>
        <begin position="87"/>
        <end position="119"/>
    </location>
</feature>
<evidence type="ECO:0000256" key="1">
    <source>
        <dbReference type="ARBA" id="ARBA00022723"/>
    </source>
</evidence>
<dbReference type="PANTHER" id="PTHR33823:SF4">
    <property type="entry name" value="GENERAL STRESS PROTEIN 16O"/>
    <property type="match status" value="1"/>
</dbReference>
<dbReference type="SUPFAM" id="SSF57716">
    <property type="entry name" value="Glucocorticoid receptor-like (DNA-binding domain)"/>
    <property type="match status" value="1"/>
</dbReference>
<organism evidence="6 7">
    <name type="scientific">Candidatus Falkowbacteria bacterium RIFOXYA2_FULL_47_19</name>
    <dbReference type="NCBI Taxonomy" id="1797994"/>
    <lineage>
        <taxon>Bacteria</taxon>
        <taxon>Candidatus Falkowiibacteriota</taxon>
    </lineage>
</organism>
<evidence type="ECO:0000256" key="2">
    <source>
        <dbReference type="ARBA" id="ARBA00022771"/>
    </source>
</evidence>
<dbReference type="EMBL" id="MFGB01000020">
    <property type="protein sequence ID" value="OGF25668.1"/>
    <property type="molecule type" value="Genomic_DNA"/>
</dbReference>
<comment type="caution">
    <text evidence="6">The sequence shown here is derived from an EMBL/GenBank/DDBJ whole genome shotgun (WGS) entry which is preliminary data.</text>
</comment>
<keyword evidence="3" id="KW-0862">Zinc</keyword>
<dbReference type="InterPro" id="IPR000962">
    <property type="entry name" value="Znf_DskA_TraR"/>
</dbReference>
<reference evidence="6 7" key="1">
    <citation type="journal article" date="2016" name="Nat. Commun.">
        <title>Thousands of microbial genomes shed light on interconnected biogeochemical processes in an aquifer system.</title>
        <authorList>
            <person name="Anantharaman K."/>
            <person name="Brown C.T."/>
            <person name="Hug L.A."/>
            <person name="Sharon I."/>
            <person name="Castelle C.J."/>
            <person name="Probst A.J."/>
            <person name="Thomas B.C."/>
            <person name="Singh A."/>
            <person name="Wilkins M.J."/>
            <person name="Karaoz U."/>
            <person name="Brodie E.L."/>
            <person name="Williams K.H."/>
            <person name="Hubbard S.S."/>
            <person name="Banfield J.F."/>
        </authorList>
    </citation>
    <scope>NUCLEOTIDE SEQUENCE [LARGE SCALE GENOMIC DNA]</scope>
</reference>
<gene>
    <name evidence="6" type="ORF">A2227_00475</name>
</gene>
<dbReference type="Proteomes" id="UP000178367">
    <property type="component" value="Unassembled WGS sequence"/>
</dbReference>
<dbReference type="PROSITE" id="PS51128">
    <property type="entry name" value="ZF_DKSA_2"/>
    <property type="match status" value="1"/>
</dbReference>